<dbReference type="PaxDb" id="3218-PP1S15_267V6.1"/>
<organism evidence="4">
    <name type="scientific">Physcomitrium patens</name>
    <name type="common">Spreading-leaved earth moss</name>
    <name type="synonym">Physcomitrella patens</name>
    <dbReference type="NCBI Taxonomy" id="3218"/>
    <lineage>
        <taxon>Eukaryota</taxon>
        <taxon>Viridiplantae</taxon>
        <taxon>Streptophyta</taxon>
        <taxon>Embryophyta</taxon>
        <taxon>Bryophyta</taxon>
        <taxon>Bryophytina</taxon>
        <taxon>Bryopsida</taxon>
        <taxon>Funariidae</taxon>
        <taxon>Funariales</taxon>
        <taxon>Funariaceae</taxon>
        <taxon>Physcomitrium</taxon>
    </lineage>
</organism>
<dbReference type="Proteomes" id="UP000006727">
    <property type="component" value="Chromosome 16"/>
</dbReference>
<dbReference type="Gramene" id="Pp3c16_12630V3.2">
    <property type="protein sequence ID" value="Pp3c16_12630V3.2"/>
    <property type="gene ID" value="Pp3c16_12630"/>
</dbReference>
<dbReference type="Pfam" id="PF00254">
    <property type="entry name" value="FKBP_C"/>
    <property type="match status" value="1"/>
</dbReference>
<protein>
    <recommendedName>
        <fullName evidence="1">peptidylprolyl isomerase</fullName>
        <ecNumber evidence="1">5.2.1.8</ecNumber>
    </recommendedName>
</protein>
<evidence type="ECO:0000259" key="3">
    <source>
        <dbReference type="PROSITE" id="PS50059"/>
    </source>
</evidence>
<dbReference type="EnsemblPlants" id="Pp3c16_12630V3.2">
    <property type="protein sequence ID" value="Pp3c16_12630V3.2"/>
    <property type="gene ID" value="Pp3c16_12630"/>
</dbReference>
<feature type="region of interest" description="Disordered" evidence="2">
    <location>
        <begin position="66"/>
        <end position="107"/>
    </location>
</feature>
<dbReference type="Gramene" id="Pp3c16_12630V3.1">
    <property type="protein sequence ID" value="Pp3c16_12630V3.1"/>
    <property type="gene ID" value="Pp3c16_12630"/>
</dbReference>
<feature type="domain" description="PPIase FKBP-type" evidence="3">
    <location>
        <begin position="191"/>
        <end position="289"/>
    </location>
</feature>
<sequence length="293" mass="31082">MATCSAIASPFHALHTPSPSPDCLEFFFTRARCALGAEHSASRRQFSTLKLRTSPTGRLRQIRCAAADDDGASSSDGGANLSDAAENVPETGLGIGDGVDVRSRKRSGSRVADSTDWISSSLTRRFGLGAGLAWVGVLAFGVISEQVKTRNEVFREEQGTRDIQESIEVTLPNGIRYTELRQGGGSTPQRGDLVLISLTGKVVGTDEVFVDTTAKGKRSVAFLFGAKPYSGGMCDGLEYVLQTMKVGAKRRVIVPPTLGFGERGTILNSGAKVPGNATLEYVVELQKASIPPS</sequence>
<evidence type="ECO:0000313" key="4">
    <source>
        <dbReference type="EMBL" id="PNR37773.1"/>
    </source>
</evidence>
<keyword evidence="6" id="KW-1185">Reference proteome</keyword>
<comment type="catalytic activity">
    <reaction evidence="1">
        <text>[protein]-peptidylproline (omega=180) = [protein]-peptidylproline (omega=0)</text>
        <dbReference type="Rhea" id="RHEA:16237"/>
        <dbReference type="Rhea" id="RHEA-COMP:10747"/>
        <dbReference type="Rhea" id="RHEA-COMP:10748"/>
        <dbReference type="ChEBI" id="CHEBI:83833"/>
        <dbReference type="ChEBI" id="CHEBI:83834"/>
        <dbReference type="EC" id="5.2.1.8"/>
    </reaction>
</comment>
<feature type="compositionally biased region" description="Low complexity" evidence="2">
    <location>
        <begin position="72"/>
        <end position="85"/>
    </location>
</feature>
<dbReference type="Gene3D" id="3.10.50.40">
    <property type="match status" value="1"/>
</dbReference>
<evidence type="ECO:0000256" key="1">
    <source>
        <dbReference type="PROSITE-ProRule" id="PRU00277"/>
    </source>
</evidence>
<keyword evidence="1" id="KW-0413">Isomerase</keyword>
<gene>
    <name evidence="5" type="primary">LOC112293074</name>
    <name evidence="4" type="ORF">PHYPA_020882</name>
</gene>
<dbReference type="RefSeq" id="XP_024397902.1">
    <property type="nucleotide sequence ID" value="XM_024542134.2"/>
</dbReference>
<dbReference type="GeneID" id="112293074"/>
<dbReference type="EMBL" id="ABEU02000016">
    <property type="protein sequence ID" value="PNR37773.1"/>
    <property type="molecule type" value="Genomic_DNA"/>
</dbReference>
<dbReference type="PANTHER" id="PTHR47598:SF1">
    <property type="entry name" value="PEPTIDYL-PROLYL CIS-TRANS ISOMERASE FKBP17-2, CHLOROPLASTIC"/>
    <property type="match status" value="1"/>
</dbReference>
<dbReference type="OMA" id="LCEGIEY"/>
<reference evidence="4 6" key="1">
    <citation type="journal article" date="2008" name="Science">
        <title>The Physcomitrella genome reveals evolutionary insights into the conquest of land by plants.</title>
        <authorList>
            <person name="Rensing S."/>
            <person name="Lang D."/>
            <person name="Zimmer A."/>
            <person name="Terry A."/>
            <person name="Salamov A."/>
            <person name="Shapiro H."/>
            <person name="Nishiyama T."/>
            <person name="Perroud P.-F."/>
            <person name="Lindquist E."/>
            <person name="Kamisugi Y."/>
            <person name="Tanahashi T."/>
            <person name="Sakakibara K."/>
            <person name="Fujita T."/>
            <person name="Oishi K."/>
            <person name="Shin-I T."/>
            <person name="Kuroki Y."/>
            <person name="Toyoda A."/>
            <person name="Suzuki Y."/>
            <person name="Hashimoto A."/>
            <person name="Yamaguchi K."/>
            <person name="Sugano A."/>
            <person name="Kohara Y."/>
            <person name="Fujiyama A."/>
            <person name="Anterola A."/>
            <person name="Aoki S."/>
            <person name="Ashton N."/>
            <person name="Barbazuk W.B."/>
            <person name="Barker E."/>
            <person name="Bennetzen J."/>
            <person name="Bezanilla M."/>
            <person name="Blankenship R."/>
            <person name="Cho S.H."/>
            <person name="Dutcher S."/>
            <person name="Estelle M."/>
            <person name="Fawcett J.A."/>
            <person name="Gundlach H."/>
            <person name="Hanada K."/>
            <person name="Heyl A."/>
            <person name="Hicks K.A."/>
            <person name="Hugh J."/>
            <person name="Lohr M."/>
            <person name="Mayer K."/>
            <person name="Melkozernov A."/>
            <person name="Murata T."/>
            <person name="Nelson D."/>
            <person name="Pils B."/>
            <person name="Prigge M."/>
            <person name="Reiss B."/>
            <person name="Renner T."/>
            <person name="Rombauts S."/>
            <person name="Rushton P."/>
            <person name="Sanderfoot A."/>
            <person name="Schween G."/>
            <person name="Shiu S.-H."/>
            <person name="Stueber K."/>
            <person name="Theodoulou F.L."/>
            <person name="Tu H."/>
            <person name="Van de Peer Y."/>
            <person name="Verrier P.J."/>
            <person name="Waters E."/>
            <person name="Wood A."/>
            <person name="Yang L."/>
            <person name="Cove D."/>
            <person name="Cuming A."/>
            <person name="Hasebe M."/>
            <person name="Lucas S."/>
            <person name="Mishler D.B."/>
            <person name="Reski R."/>
            <person name="Grigoriev I."/>
            <person name="Quatrano R.S."/>
            <person name="Boore J.L."/>
        </authorList>
    </citation>
    <scope>NUCLEOTIDE SEQUENCE [LARGE SCALE GENOMIC DNA]</scope>
    <source>
        <strain evidence="5 6">cv. Gransden 2004</strain>
    </source>
</reference>
<proteinExistence type="predicted"/>
<evidence type="ECO:0000313" key="6">
    <source>
        <dbReference type="Proteomes" id="UP000006727"/>
    </source>
</evidence>
<dbReference type="PANTHER" id="PTHR47598">
    <property type="entry name" value="PEPTIDYL-PROLYL CIS-TRANS ISOMERASE FKBP17-2, CHLOROPLASTIC"/>
    <property type="match status" value="1"/>
</dbReference>
<dbReference type="SUPFAM" id="SSF54534">
    <property type="entry name" value="FKBP-like"/>
    <property type="match status" value="1"/>
</dbReference>
<dbReference type="EnsemblPlants" id="Pp3c16_12630V3.1">
    <property type="protein sequence ID" value="Pp3c16_12630V3.1"/>
    <property type="gene ID" value="Pp3c16_12630"/>
</dbReference>
<dbReference type="InterPro" id="IPR053111">
    <property type="entry name" value="Chloro_FKBP-type_PPIase"/>
</dbReference>
<dbReference type="AlphaFoldDB" id="A0A2K1J8B9"/>
<dbReference type="GO" id="GO:0003755">
    <property type="term" value="F:peptidyl-prolyl cis-trans isomerase activity"/>
    <property type="evidence" value="ECO:0007669"/>
    <property type="project" value="UniProtKB-KW"/>
</dbReference>
<accession>A0A2K1J8B9</accession>
<evidence type="ECO:0000313" key="5">
    <source>
        <dbReference type="EnsemblPlants" id="Pp3c16_12630V3.1"/>
    </source>
</evidence>
<dbReference type="OrthoDB" id="1902587at2759"/>
<dbReference type="EC" id="5.2.1.8" evidence="1"/>
<dbReference type="InterPro" id="IPR046357">
    <property type="entry name" value="PPIase_dom_sf"/>
</dbReference>
<reference evidence="5" key="3">
    <citation type="submission" date="2020-12" db="UniProtKB">
        <authorList>
            <consortium name="EnsemblPlants"/>
        </authorList>
    </citation>
    <scope>IDENTIFICATION</scope>
</reference>
<dbReference type="PROSITE" id="PS50059">
    <property type="entry name" value="FKBP_PPIASE"/>
    <property type="match status" value="1"/>
</dbReference>
<reference evidence="4 6" key="2">
    <citation type="journal article" date="2018" name="Plant J.">
        <title>The Physcomitrella patens chromosome-scale assembly reveals moss genome structure and evolution.</title>
        <authorList>
            <person name="Lang D."/>
            <person name="Ullrich K.K."/>
            <person name="Murat F."/>
            <person name="Fuchs J."/>
            <person name="Jenkins J."/>
            <person name="Haas F.B."/>
            <person name="Piednoel M."/>
            <person name="Gundlach H."/>
            <person name="Van Bel M."/>
            <person name="Meyberg R."/>
            <person name="Vives C."/>
            <person name="Morata J."/>
            <person name="Symeonidi A."/>
            <person name="Hiss M."/>
            <person name="Muchero W."/>
            <person name="Kamisugi Y."/>
            <person name="Saleh O."/>
            <person name="Blanc G."/>
            <person name="Decker E.L."/>
            <person name="van Gessel N."/>
            <person name="Grimwood J."/>
            <person name="Hayes R.D."/>
            <person name="Graham S.W."/>
            <person name="Gunter L.E."/>
            <person name="McDaniel S.F."/>
            <person name="Hoernstein S.N.W."/>
            <person name="Larsson A."/>
            <person name="Li F.W."/>
            <person name="Perroud P.F."/>
            <person name="Phillips J."/>
            <person name="Ranjan P."/>
            <person name="Rokshar D.S."/>
            <person name="Rothfels C.J."/>
            <person name="Schneider L."/>
            <person name="Shu S."/>
            <person name="Stevenson D.W."/>
            <person name="Thummler F."/>
            <person name="Tillich M."/>
            <person name="Villarreal Aguilar J.C."/>
            <person name="Widiez T."/>
            <person name="Wong G.K."/>
            <person name="Wymore A."/>
            <person name="Zhang Y."/>
            <person name="Zimmer A.D."/>
            <person name="Quatrano R.S."/>
            <person name="Mayer K.F.X."/>
            <person name="Goodstein D."/>
            <person name="Casacuberta J.M."/>
            <person name="Vandepoele K."/>
            <person name="Reski R."/>
            <person name="Cuming A.C."/>
            <person name="Tuskan G.A."/>
            <person name="Maumus F."/>
            <person name="Salse J."/>
            <person name="Schmutz J."/>
            <person name="Rensing S.A."/>
        </authorList>
    </citation>
    <scope>NUCLEOTIDE SEQUENCE [LARGE SCALE GENOMIC DNA]</scope>
    <source>
        <strain evidence="5 6">cv. Gransden 2004</strain>
    </source>
</reference>
<dbReference type="STRING" id="3218.A0A2K1J8B9"/>
<keyword evidence="1" id="KW-0697">Rotamase</keyword>
<dbReference type="InterPro" id="IPR001179">
    <property type="entry name" value="PPIase_FKBP_dom"/>
</dbReference>
<evidence type="ECO:0000256" key="2">
    <source>
        <dbReference type="SAM" id="MobiDB-lite"/>
    </source>
</evidence>
<name>A0A2K1J8B9_PHYPA</name>